<accession>A0A2D2LYU1</accession>
<dbReference type="AlphaFoldDB" id="A0A2D2LYU1"/>
<dbReference type="SMART" id="SM00465">
    <property type="entry name" value="GIYc"/>
    <property type="match status" value="1"/>
</dbReference>
<dbReference type="InterPro" id="IPR003611">
    <property type="entry name" value="NUMOD3"/>
</dbReference>
<dbReference type="InterPro" id="IPR006350">
    <property type="entry name" value="Intron_endoG1"/>
</dbReference>
<dbReference type="Pfam" id="PF07460">
    <property type="entry name" value="NUMOD3"/>
    <property type="match status" value="1"/>
</dbReference>
<name>A0A2D2LYU1_RHOMI</name>
<dbReference type="RefSeq" id="YP_009443034.1">
    <property type="nucleotide sequence ID" value="NC_036340.1"/>
</dbReference>
<protein>
    <submittedName>
        <fullName evidence="3">Putative GIY-YIG endonuclease</fullName>
    </submittedName>
</protein>
<proteinExistence type="predicted"/>
<dbReference type="EMBL" id="MF694646">
    <property type="protein sequence ID" value="ATR80233.1"/>
    <property type="molecule type" value="Genomic_DNA"/>
</dbReference>
<sequence>MTFLTPFLVIGILCYPQSLEYLNILGNAVHILPLRPKGLSYPFQYGVMSFFSVMDRNPIREFVKNKSGIYCWVNLLNGKCYVGKAGSLYLRLSNYFQAAYIERTLSSSAISRAIAQYGIESFALTILELEPQDLAQAEQHWIDVLQPEYNSITNVLVPYNSSTRKLDRFGSNNSFFGRKHTEETKALLRSSALSRATPNRPGFEVTIHDTLLNTSSSYSSIRKAVDAMGWNQPNVMRHLRTNATKLYLKRYLLDVKRS</sequence>
<dbReference type="InterPro" id="IPR000305">
    <property type="entry name" value="GIY-YIG_endonuc"/>
</dbReference>
<dbReference type="GO" id="GO:0003677">
    <property type="term" value="F:DNA binding"/>
    <property type="evidence" value="ECO:0007669"/>
    <property type="project" value="InterPro"/>
</dbReference>
<evidence type="ECO:0000256" key="1">
    <source>
        <dbReference type="ARBA" id="ARBA00010045"/>
    </source>
</evidence>
<evidence type="ECO:0000313" key="3">
    <source>
        <dbReference type="EMBL" id="ATR80233.1"/>
    </source>
</evidence>
<dbReference type="InterPro" id="IPR035901">
    <property type="entry name" value="GIY-YIG_endonuc_sf"/>
</dbReference>
<keyword evidence="3" id="KW-0255">Endonuclease</keyword>
<dbReference type="GeneID" id="35092676"/>
<keyword evidence="3" id="KW-0540">Nuclease</keyword>
<dbReference type="CDD" id="cd10445">
    <property type="entry name" value="GIY-YIG_bI1_like"/>
    <property type="match status" value="1"/>
</dbReference>
<evidence type="ECO:0000259" key="2">
    <source>
        <dbReference type="PROSITE" id="PS50164"/>
    </source>
</evidence>
<feature type="domain" description="GIY-YIG" evidence="2">
    <location>
        <begin position="65"/>
        <end position="151"/>
    </location>
</feature>
<gene>
    <name evidence="3" type="primary">orf251</name>
</gene>
<dbReference type="PROSITE" id="PS50164">
    <property type="entry name" value="GIY_YIG"/>
    <property type="match status" value="1"/>
</dbReference>
<keyword evidence="3" id="KW-0378">Hydrolase</keyword>
<organism evidence="3">
    <name type="scientific">Rhodotorula mucilaginosa</name>
    <name type="common">Yeast</name>
    <name type="synonym">Rhodotorula rubra</name>
    <dbReference type="NCBI Taxonomy" id="5537"/>
    <lineage>
        <taxon>Eukaryota</taxon>
        <taxon>Fungi</taxon>
        <taxon>Dikarya</taxon>
        <taxon>Basidiomycota</taxon>
        <taxon>Pucciniomycotina</taxon>
        <taxon>Microbotryomycetes</taxon>
        <taxon>Sporidiobolales</taxon>
        <taxon>Sporidiobolaceae</taxon>
        <taxon>Rhodotorula</taxon>
    </lineage>
</organism>
<dbReference type="GO" id="GO:0004519">
    <property type="term" value="F:endonuclease activity"/>
    <property type="evidence" value="ECO:0007669"/>
    <property type="project" value="UniProtKB-KW"/>
</dbReference>
<dbReference type="NCBIfam" id="TIGR01453">
    <property type="entry name" value="grpIintron_endo"/>
    <property type="match status" value="1"/>
</dbReference>
<comment type="similarity">
    <text evidence="1">To endonucleases of group I introns of fungi and phage.</text>
</comment>
<reference evidence="3" key="1">
    <citation type="journal article" date="2017" name="PeerJ">
        <title>Whole genome sequencing of Rhodotorula mucilaginosa isolated from the chewing stick (Distemonanthus benthamianus): insights into Rhodotorula phylogeny, mitogenome dynamics and carotenoid biosynthesis.</title>
        <authorList>
            <person name="Gan H.M."/>
            <person name="Thomas B.N."/>
            <person name="Cavanaugh N.T."/>
            <person name="Morales G.H."/>
            <person name="Mayers A.N."/>
            <person name="Savka M.A."/>
            <person name="Hudson A.O."/>
        </authorList>
    </citation>
    <scope>NUCLEOTIDE SEQUENCE</scope>
    <source>
        <strain evidence="3">RIT389</strain>
    </source>
</reference>
<keyword evidence="3" id="KW-0496">Mitochondrion</keyword>
<dbReference type="Gene3D" id="3.40.1440.10">
    <property type="entry name" value="GIY-YIG endonuclease"/>
    <property type="match status" value="1"/>
</dbReference>
<dbReference type="SUPFAM" id="SSF64496">
    <property type="entry name" value="DNA-binding domain of intron-encoded endonucleases"/>
    <property type="match status" value="1"/>
</dbReference>
<dbReference type="Pfam" id="PF01541">
    <property type="entry name" value="GIY-YIG"/>
    <property type="match status" value="1"/>
</dbReference>
<geneLocation type="mitochondrion" evidence="3"/>
<dbReference type="SUPFAM" id="SSF82771">
    <property type="entry name" value="GIY-YIG endonuclease"/>
    <property type="match status" value="1"/>
</dbReference>